<dbReference type="Proteomes" id="UP000238479">
    <property type="component" value="Chromosome 1"/>
</dbReference>
<evidence type="ECO:0000313" key="1">
    <source>
        <dbReference type="EMBL" id="PRQ57037.1"/>
    </source>
</evidence>
<proteinExistence type="predicted"/>
<dbReference type="AlphaFoldDB" id="A0A2P6SED2"/>
<keyword evidence="2" id="KW-1185">Reference proteome</keyword>
<name>A0A2P6SED2_ROSCH</name>
<evidence type="ECO:0000313" key="2">
    <source>
        <dbReference type="Proteomes" id="UP000238479"/>
    </source>
</evidence>
<dbReference type="Gramene" id="PRQ57037">
    <property type="protein sequence ID" value="PRQ57037"/>
    <property type="gene ID" value="RchiOBHm_Chr1g0343871"/>
</dbReference>
<dbReference type="EMBL" id="PDCK01000039">
    <property type="protein sequence ID" value="PRQ57037.1"/>
    <property type="molecule type" value="Genomic_DNA"/>
</dbReference>
<gene>
    <name evidence="1" type="ORF">RchiOBHm_Chr1g0343871</name>
</gene>
<accession>A0A2P6SED2</accession>
<reference evidence="1 2" key="1">
    <citation type="journal article" date="2018" name="Nat. Genet.">
        <title>The Rosa genome provides new insights in the design of modern roses.</title>
        <authorList>
            <person name="Bendahmane M."/>
        </authorList>
    </citation>
    <scope>NUCLEOTIDE SEQUENCE [LARGE SCALE GENOMIC DNA]</scope>
    <source>
        <strain evidence="2">cv. Old Blush</strain>
    </source>
</reference>
<comment type="caution">
    <text evidence="1">The sequence shown here is derived from an EMBL/GenBank/DDBJ whole genome shotgun (WGS) entry which is preliminary data.</text>
</comment>
<sequence length="83" mass="9763">MEERTSGNDEQEKTKICYLLKQTNQRIHVPNGEFLLLLHVSIELQYQLIGHNVLGGYRFEQTATKAYDRTKLKHESTQEYVTH</sequence>
<organism evidence="1 2">
    <name type="scientific">Rosa chinensis</name>
    <name type="common">China rose</name>
    <dbReference type="NCBI Taxonomy" id="74649"/>
    <lineage>
        <taxon>Eukaryota</taxon>
        <taxon>Viridiplantae</taxon>
        <taxon>Streptophyta</taxon>
        <taxon>Embryophyta</taxon>
        <taxon>Tracheophyta</taxon>
        <taxon>Spermatophyta</taxon>
        <taxon>Magnoliopsida</taxon>
        <taxon>eudicotyledons</taxon>
        <taxon>Gunneridae</taxon>
        <taxon>Pentapetalae</taxon>
        <taxon>rosids</taxon>
        <taxon>fabids</taxon>
        <taxon>Rosales</taxon>
        <taxon>Rosaceae</taxon>
        <taxon>Rosoideae</taxon>
        <taxon>Rosoideae incertae sedis</taxon>
        <taxon>Rosa</taxon>
    </lineage>
</organism>
<protein>
    <submittedName>
        <fullName evidence="1">Uncharacterized protein</fullName>
    </submittedName>
</protein>